<dbReference type="SMART" id="SM00028">
    <property type="entry name" value="TPR"/>
    <property type="match status" value="4"/>
</dbReference>
<dbReference type="AlphaFoldDB" id="A0A815GYW0"/>
<dbReference type="Proteomes" id="UP000663852">
    <property type="component" value="Unassembled WGS sequence"/>
</dbReference>
<dbReference type="EMBL" id="CAJNOJ010000257">
    <property type="protein sequence ID" value="CAF1344822.1"/>
    <property type="molecule type" value="Genomic_DNA"/>
</dbReference>
<evidence type="ECO:0000313" key="2">
    <source>
        <dbReference type="Proteomes" id="UP000663852"/>
    </source>
</evidence>
<name>A0A815GYW0_ADIRI</name>
<sequence length="872" mass="102390">MSSKSAKRKYDELADEMQNTEPTSTVFDKLEISTEYIIIWFDENFEMRKQYMISKIKLRAIVDYLMWFDDMDRCEAYLRRLKHEYVYFVISSDTAQPVVDRVHDLRPVHLIYIYKHDIELKVDWIAKHTKIKTIFNNYMDLLENLSKDLQLFGKHSNLEAAALFLVSKTERTIQLDAARTNSHWFALFLRALIEIAPPSNNKEKFVHECKLFYKNNESVLKVIDEFNETYEAEHAVWWYTRAGFLYRLLNQALRQQYQDAVVLLHFFIVDLYNVLHRLYEQQIDDTAEKEIMYRGQLMNKTELKVLTDNTNYAMLINSFLSATLDRQVAMIFAGAKSTTLDDPVQSVLFEISVQHVDTWGKEKVFANIQNMSFNQDESEILFTPGVTLVQREVLYSEEEKAWIVHIDMHPLNTALRLTIDQQLMVLELELHILIIENEGKISQNPDINFTNTINQYIVPMVKRITNESHDLSNRFVFRILRNELRQFFYIPSDHTIRSTLHGCLGTICRDKKDFSGAVEHYLKVIDGSESRKFSYQVNLAFVYKLQGNFEQAWIVCKDLIRSAQEDTNNEVNVYEEVAFGSIRPTSLEPYDIPAEDVRNCEDFIDYTVQNADCELYWIEIKQAYLLAGNFYNESEFVLRCFKKALAIVEKYAPTCHNELSECYQRLAEEYHRIPDIQLAIDYYKKVIEENLAFSMEDDDSDTKSYDSDRDSACDTALAYSKLGQLRAELDDDIEVWNSFRASFNCWKHVSPGDRCLYSLAESYRCLALVYERQQEWAHAINQYELMLYMTLERDPEDKRAVDECCTSILDIQKKLNGIESTTKEQLLNRYNSRLPLTQTDLTPIINQTFTEMNDKLNGIKERSINISSRTNE</sequence>
<accession>A0A815GYW0</accession>
<reference evidence="1" key="1">
    <citation type="submission" date="2021-02" db="EMBL/GenBank/DDBJ databases">
        <authorList>
            <person name="Nowell W R."/>
        </authorList>
    </citation>
    <scope>NUCLEOTIDE SEQUENCE</scope>
</reference>
<organism evidence="1 2">
    <name type="scientific">Adineta ricciae</name>
    <name type="common">Rotifer</name>
    <dbReference type="NCBI Taxonomy" id="249248"/>
    <lineage>
        <taxon>Eukaryota</taxon>
        <taxon>Metazoa</taxon>
        <taxon>Spiralia</taxon>
        <taxon>Gnathifera</taxon>
        <taxon>Rotifera</taxon>
        <taxon>Eurotatoria</taxon>
        <taxon>Bdelloidea</taxon>
        <taxon>Adinetida</taxon>
        <taxon>Adinetidae</taxon>
        <taxon>Adineta</taxon>
    </lineage>
</organism>
<dbReference type="OrthoDB" id="10034446at2759"/>
<dbReference type="InterPro" id="IPR011990">
    <property type="entry name" value="TPR-like_helical_dom_sf"/>
</dbReference>
<protein>
    <submittedName>
        <fullName evidence="1">Uncharacterized protein</fullName>
    </submittedName>
</protein>
<proteinExistence type="predicted"/>
<dbReference type="Gene3D" id="3.90.176.10">
    <property type="entry name" value="Toxin ADP-ribosyltransferase, Chain A, domain 1"/>
    <property type="match status" value="1"/>
</dbReference>
<dbReference type="SUPFAM" id="SSF56399">
    <property type="entry name" value="ADP-ribosylation"/>
    <property type="match status" value="1"/>
</dbReference>
<dbReference type="SUPFAM" id="SSF48452">
    <property type="entry name" value="TPR-like"/>
    <property type="match status" value="1"/>
</dbReference>
<dbReference type="InterPro" id="IPR019734">
    <property type="entry name" value="TPR_rpt"/>
</dbReference>
<gene>
    <name evidence="1" type="ORF">EDS130_LOCUS32942</name>
</gene>
<evidence type="ECO:0000313" key="1">
    <source>
        <dbReference type="EMBL" id="CAF1344822.1"/>
    </source>
</evidence>
<dbReference type="Gene3D" id="1.25.40.10">
    <property type="entry name" value="Tetratricopeptide repeat domain"/>
    <property type="match status" value="2"/>
</dbReference>
<comment type="caution">
    <text evidence="1">The sequence shown here is derived from an EMBL/GenBank/DDBJ whole genome shotgun (WGS) entry which is preliminary data.</text>
</comment>